<feature type="domain" description="Rad50/SbcC-type AAA" evidence="2">
    <location>
        <begin position="5"/>
        <end position="253"/>
    </location>
</feature>
<dbReference type="InterPro" id="IPR038729">
    <property type="entry name" value="Rad50/SbcC_AAA"/>
</dbReference>
<dbReference type="SUPFAM" id="SSF52540">
    <property type="entry name" value="P-loop containing nucleoside triphosphate hydrolases"/>
    <property type="match status" value="1"/>
</dbReference>
<dbReference type="RefSeq" id="WP_382381486.1">
    <property type="nucleotide sequence ID" value="NZ_JBHMEZ010000003.1"/>
</dbReference>
<dbReference type="Pfam" id="PF13476">
    <property type="entry name" value="AAA_23"/>
    <property type="match status" value="1"/>
</dbReference>
<sequence>MKIKKVEISAFRAYDNVEHSTFDFSIGKDTANFISIYAPNGYGKTSFYDAVEWGVTGQISRFQKNASENQKIGKENRKINKDNYLLQHKGQDKLGFVDVFTNDTKKIFPKRNISNSKVYNFKKEPINGYFRDVVLSQDLIDSFIKEEKADDRYKKFISNIPHLNDSNIGLQNLDKLIEITEKEIYNLNKQKLDLENKQLQFDFEGDSKVLEEINNSISFLINKEEELSLIKKNYFEKTEHTVLTQKIDSSLTELKIDIEHLKLRSKNIQLAFNGSKDDENKSGVIQYYNNIEKSKVLNQEIKSLTKILSDLKEKEILEKTSLELNKELDKNINTLDESLKIKKQYPRYLTILDNINQLEKKKKESIKLNEDQKTVLQQLNLSLSNLKIGLSNHQDKIITLNKKLEKVNLFEATLKKKNEEQEILLKKMSTLEVDIKKTIDLVKNSTNKIEANKVYLIKLDNDIELLLDDSLFKDYENEIQQVIESRIEIAKLGNELSILNLQIDNQKNLNSELKEFISKGLNLISEKEESSCPLCQTNFKTFSELSNKISSNPLIDDLLKLNLTIKANLETKKSKLQKQNSNVLNKLKEYIKTLVSKEEINKTKHINELERLNLILKKNNESLSLLKEEITIALQFFEGLKINDFKDKISTEFENHKNQINELNTQINDTNLSIQKSTEIINKSLKELELFKNSILKEEENEVFILIVNYFRETLKTNSIDSIVLNTFISQLETTITSIKENIKNENLKLKKLKEILVNNDLSKKEINKKIDQSSILESSNNKTIKNFENFIFSEYKINLSNLLLKDTTDQFDSLKNKISKQIEVKQEIQKHYEIVQNLKDNVLNFLETEKIKENINSLRKEIGTLEKVKTALENEKKNLEVYLKETIDNFFYTELINKIYSKIDPHPDNYKIEFDCDFSESKPRLQIYTVDPDGKKSIPALYFSSAQINILSLSIFLARALKATNPETKEPIKCIFIDDPIQSMDSINILSFIDLFRSLTINLDSQLIVSTHEENFHLLLQKKIPEKLLKSKFIQFETFGKLETIRH</sequence>
<protein>
    <submittedName>
        <fullName evidence="3">AAA family ATPase</fullName>
    </submittedName>
</protein>
<dbReference type="PANTHER" id="PTHR32114:SF2">
    <property type="entry name" value="ABC TRANSPORTER ABCH.3"/>
    <property type="match status" value="1"/>
</dbReference>
<proteinExistence type="predicted"/>
<dbReference type="InterPro" id="IPR027417">
    <property type="entry name" value="P-loop_NTPase"/>
</dbReference>
<organism evidence="3 4">
    <name type="scientific">Formosa undariae</name>
    <dbReference type="NCBI Taxonomy" id="1325436"/>
    <lineage>
        <taxon>Bacteria</taxon>
        <taxon>Pseudomonadati</taxon>
        <taxon>Bacteroidota</taxon>
        <taxon>Flavobacteriia</taxon>
        <taxon>Flavobacteriales</taxon>
        <taxon>Flavobacteriaceae</taxon>
        <taxon>Formosa</taxon>
    </lineage>
</organism>
<reference evidence="3 4" key="1">
    <citation type="submission" date="2024-09" db="EMBL/GenBank/DDBJ databases">
        <authorList>
            <person name="Sun Q."/>
            <person name="Mori K."/>
        </authorList>
    </citation>
    <scope>NUCLEOTIDE SEQUENCE [LARGE SCALE GENOMIC DNA]</scope>
    <source>
        <strain evidence="3 4">CECT 8286</strain>
    </source>
</reference>
<dbReference type="Gene3D" id="3.40.50.300">
    <property type="entry name" value="P-loop containing nucleotide triphosphate hydrolases"/>
    <property type="match status" value="2"/>
</dbReference>
<dbReference type="PANTHER" id="PTHR32114">
    <property type="entry name" value="ABC TRANSPORTER ABCH.3"/>
    <property type="match status" value="1"/>
</dbReference>
<feature type="coiled-coil region" evidence="1">
    <location>
        <begin position="729"/>
        <end position="760"/>
    </location>
</feature>
<feature type="coiled-coil region" evidence="1">
    <location>
        <begin position="566"/>
        <end position="673"/>
    </location>
</feature>
<name>A0ABV5EZE9_9FLAO</name>
<evidence type="ECO:0000313" key="4">
    <source>
        <dbReference type="Proteomes" id="UP001589605"/>
    </source>
</evidence>
<comment type="caution">
    <text evidence="3">The sequence shown here is derived from an EMBL/GenBank/DDBJ whole genome shotgun (WGS) entry which is preliminary data.</text>
</comment>
<evidence type="ECO:0000256" key="1">
    <source>
        <dbReference type="SAM" id="Coils"/>
    </source>
</evidence>
<dbReference type="EMBL" id="JBHMEZ010000003">
    <property type="protein sequence ID" value="MFB9052298.1"/>
    <property type="molecule type" value="Genomic_DNA"/>
</dbReference>
<evidence type="ECO:0000313" key="3">
    <source>
        <dbReference type="EMBL" id="MFB9052298.1"/>
    </source>
</evidence>
<dbReference type="Proteomes" id="UP001589605">
    <property type="component" value="Unassembled WGS sequence"/>
</dbReference>
<feature type="coiled-coil region" evidence="1">
    <location>
        <begin position="170"/>
        <end position="197"/>
    </location>
</feature>
<keyword evidence="1" id="KW-0175">Coiled coil</keyword>
<feature type="coiled-coil region" evidence="1">
    <location>
        <begin position="400"/>
        <end position="434"/>
    </location>
</feature>
<keyword evidence="4" id="KW-1185">Reference proteome</keyword>
<accession>A0ABV5EZE9</accession>
<gene>
    <name evidence="3" type="ORF">ACFFVB_04330</name>
</gene>
<feature type="coiled-coil region" evidence="1">
    <location>
        <begin position="849"/>
        <end position="890"/>
    </location>
</feature>
<evidence type="ECO:0000259" key="2">
    <source>
        <dbReference type="Pfam" id="PF13476"/>
    </source>
</evidence>